<dbReference type="GO" id="GO:0062129">
    <property type="term" value="C:chitin-based extracellular matrix"/>
    <property type="evidence" value="ECO:0007669"/>
    <property type="project" value="TreeGrafter"/>
</dbReference>
<dbReference type="PROSITE" id="PS00233">
    <property type="entry name" value="CHIT_BIND_RR_1"/>
    <property type="match status" value="1"/>
</dbReference>
<feature type="compositionally biased region" description="Polar residues" evidence="1">
    <location>
        <begin position="232"/>
        <end position="246"/>
    </location>
</feature>
<accession>A0A7R8W407</accession>
<feature type="compositionally biased region" description="Polar residues" evidence="1">
    <location>
        <begin position="195"/>
        <end position="206"/>
    </location>
</feature>
<evidence type="ECO:0000313" key="2">
    <source>
        <dbReference type="EMBL" id="CAD7224436.1"/>
    </source>
</evidence>
<dbReference type="PANTHER" id="PTHR10380">
    <property type="entry name" value="CUTICLE PROTEIN"/>
    <property type="match status" value="1"/>
</dbReference>
<dbReference type="Pfam" id="PF00379">
    <property type="entry name" value="Chitin_bind_4"/>
    <property type="match status" value="1"/>
</dbReference>
<feature type="region of interest" description="Disordered" evidence="1">
    <location>
        <begin position="1"/>
        <end position="21"/>
    </location>
</feature>
<feature type="compositionally biased region" description="Basic residues" evidence="1">
    <location>
        <begin position="155"/>
        <end position="164"/>
    </location>
</feature>
<protein>
    <submittedName>
        <fullName evidence="2">Uncharacterized protein</fullName>
    </submittedName>
</protein>
<dbReference type="InterPro" id="IPR050468">
    <property type="entry name" value="Cuticle_Struct_Prot"/>
</dbReference>
<proteinExistence type="predicted"/>
<dbReference type="OrthoDB" id="6350724at2759"/>
<organism evidence="2">
    <name type="scientific">Cyprideis torosa</name>
    <dbReference type="NCBI Taxonomy" id="163714"/>
    <lineage>
        <taxon>Eukaryota</taxon>
        <taxon>Metazoa</taxon>
        <taxon>Ecdysozoa</taxon>
        <taxon>Arthropoda</taxon>
        <taxon>Crustacea</taxon>
        <taxon>Oligostraca</taxon>
        <taxon>Ostracoda</taxon>
        <taxon>Podocopa</taxon>
        <taxon>Podocopida</taxon>
        <taxon>Cytherocopina</taxon>
        <taxon>Cytheroidea</taxon>
        <taxon>Cytherideidae</taxon>
        <taxon>Cyprideis</taxon>
    </lineage>
</organism>
<evidence type="ECO:0000256" key="1">
    <source>
        <dbReference type="SAM" id="MobiDB-lite"/>
    </source>
</evidence>
<dbReference type="PRINTS" id="PR00947">
    <property type="entry name" value="CUTICLE"/>
</dbReference>
<feature type="compositionally biased region" description="Basic and acidic residues" evidence="1">
    <location>
        <begin position="133"/>
        <end position="154"/>
    </location>
</feature>
<dbReference type="PROSITE" id="PS51155">
    <property type="entry name" value="CHIT_BIND_RR_2"/>
    <property type="match status" value="1"/>
</dbReference>
<name>A0A7R8W407_9CRUS</name>
<dbReference type="GO" id="GO:0008010">
    <property type="term" value="F:structural constituent of chitin-based larval cuticle"/>
    <property type="evidence" value="ECO:0007669"/>
    <property type="project" value="TreeGrafter"/>
</dbReference>
<dbReference type="PANTHER" id="PTHR10380:SF173">
    <property type="entry name" value="CUTICULAR PROTEIN 47EF, ISOFORM C-RELATED"/>
    <property type="match status" value="1"/>
</dbReference>
<gene>
    <name evidence="2" type="ORF">CTOB1V02_LOCUS2394</name>
</gene>
<reference evidence="2" key="1">
    <citation type="submission" date="2020-11" db="EMBL/GenBank/DDBJ databases">
        <authorList>
            <person name="Tran Van P."/>
        </authorList>
    </citation>
    <scope>NUCLEOTIDE SEQUENCE</scope>
</reference>
<feature type="region of interest" description="Disordered" evidence="1">
    <location>
        <begin position="221"/>
        <end position="246"/>
    </location>
</feature>
<dbReference type="InterPro" id="IPR000618">
    <property type="entry name" value="Insect_cuticle"/>
</dbReference>
<feature type="region of interest" description="Disordered" evidence="1">
    <location>
        <begin position="319"/>
        <end position="356"/>
    </location>
</feature>
<sequence>MRGVYAKEALEDEAETDSSKDAVYEVESKDLSLSLNPIVVLSCLLVITQAAAQRFGRFNTVKSAAEFKATATDQDRERSEASSAQTVTRVAAPAEEPTVRRRPKSDSSVTGLSASEPQQRRRIPSIFLRPRGQRRERPVEETNDVRETPVEPPRRKIIRKKISKRPLTSEKPIQDEDTAGQDPLENARGEELPNTPVTLQPTALSTNTDIPEVTTSFFSTASPSPFVEHRPSNTLDFSQSPTPRPNIFQQFQQFSSARPEPSPQPVVFQPGPFVFSHHSPSPSPRPLFTPTAEIRPHADTAVFHSTTTTAAPTVATRTTVQEENEGQEVEAPSGPQDSTDFRPSPLQNGGFRPINQGQPVVFQRIQPPQRPFRPQPRPQQNQGGFRLFSQHQQPLSFQLRNTFGAPSARPQFQQSTRNNFFPPPSNFLQQSRQLQEPFIVSHQEPFSRFPAHQQTFQLQDIEAPLREVQPQQQVFQLSEVEASLREEEENADEESLRPQATTPVSVVDGSTHFPTTPASAPFAAFVSTQRIPQPTAQLTHAQGPPLVAVQKATLRPAPQPVHPQPRRLQAPEARVINNFVNNQKPRPFVNNQEPPPFFNNQQNPPRTNLKFVKPLETNQIVPIINHRFQITPEGTYDFNFASGDRQLRRESGHHVVQGEDMNLVIEGEYSYVGDDGQTYVVKYRADENGFRPVGDHIPTLPSYAARLSQ</sequence>
<dbReference type="AlphaFoldDB" id="A0A7R8W407"/>
<feature type="compositionally biased region" description="Polar residues" evidence="1">
    <location>
        <begin position="106"/>
        <end position="117"/>
    </location>
</feature>
<feature type="region of interest" description="Disordered" evidence="1">
    <location>
        <begin position="72"/>
        <end position="206"/>
    </location>
</feature>
<dbReference type="InterPro" id="IPR031311">
    <property type="entry name" value="CHIT_BIND_RR_consensus"/>
</dbReference>
<dbReference type="EMBL" id="OB660368">
    <property type="protein sequence ID" value="CAD7224436.1"/>
    <property type="molecule type" value="Genomic_DNA"/>
</dbReference>